<feature type="non-terminal residue" evidence="1">
    <location>
        <position position="1"/>
    </location>
</feature>
<name>X1CWC8_9ZZZZ</name>
<proteinExistence type="predicted"/>
<comment type="caution">
    <text evidence="1">The sequence shown here is derived from an EMBL/GenBank/DDBJ whole genome shotgun (WGS) entry which is preliminary data.</text>
</comment>
<dbReference type="PANTHER" id="PTHR37947:SF1">
    <property type="entry name" value="BLL2462 PROTEIN"/>
    <property type="match status" value="1"/>
</dbReference>
<gene>
    <name evidence="1" type="ORF">S01H4_61669</name>
</gene>
<accession>X1CWC8</accession>
<dbReference type="PANTHER" id="PTHR37947">
    <property type="entry name" value="BLL2462 PROTEIN"/>
    <property type="match status" value="1"/>
</dbReference>
<dbReference type="InterPro" id="IPR029062">
    <property type="entry name" value="Class_I_gatase-like"/>
</dbReference>
<protein>
    <submittedName>
        <fullName evidence="1">Uncharacterized protein</fullName>
    </submittedName>
</protein>
<dbReference type="AlphaFoldDB" id="X1CWC8"/>
<dbReference type="SUPFAM" id="SSF52317">
    <property type="entry name" value="Class I glutamine amidotransferase-like"/>
    <property type="match status" value="1"/>
</dbReference>
<reference evidence="1" key="1">
    <citation type="journal article" date="2014" name="Front. Microbiol.">
        <title>High frequency of phylogenetically diverse reductive dehalogenase-homologous genes in deep subseafloor sedimentary metagenomes.</title>
        <authorList>
            <person name="Kawai M."/>
            <person name="Futagami T."/>
            <person name="Toyoda A."/>
            <person name="Takaki Y."/>
            <person name="Nishi S."/>
            <person name="Hori S."/>
            <person name="Arai W."/>
            <person name="Tsubouchi T."/>
            <person name="Morono Y."/>
            <person name="Uchiyama I."/>
            <person name="Ito T."/>
            <person name="Fujiyama A."/>
            <person name="Inagaki F."/>
            <person name="Takami H."/>
        </authorList>
    </citation>
    <scope>NUCLEOTIDE SEQUENCE</scope>
    <source>
        <strain evidence="1">Expedition CK06-06</strain>
    </source>
</reference>
<organism evidence="1">
    <name type="scientific">marine sediment metagenome</name>
    <dbReference type="NCBI Taxonomy" id="412755"/>
    <lineage>
        <taxon>unclassified sequences</taxon>
        <taxon>metagenomes</taxon>
        <taxon>ecological metagenomes</taxon>
    </lineage>
</organism>
<feature type="non-terminal residue" evidence="1">
    <location>
        <position position="168"/>
    </location>
</feature>
<evidence type="ECO:0000313" key="1">
    <source>
        <dbReference type="EMBL" id="GAH12806.1"/>
    </source>
</evidence>
<sequence length="168" mass="18155">SEVEVDRPFAIDIAVNSESEGSGVLALYRDEQLLAAREIALPCGLTRFSFTDTLTEGGAHTYRAVIRRTHDPIPQNDTLSTLVRTTERPQLLLVCGKDSRAITSLLQGSGKPFVITSTLPSLEELSGYREVVLTGIPLGDLTEQAIEILQTFVSELGGGLVVVEGEQE</sequence>
<dbReference type="Gene3D" id="3.40.50.880">
    <property type="match status" value="1"/>
</dbReference>
<dbReference type="EMBL" id="BART01036620">
    <property type="protein sequence ID" value="GAH12806.1"/>
    <property type="molecule type" value="Genomic_DNA"/>
</dbReference>